<feature type="non-terminal residue" evidence="2">
    <location>
        <position position="1"/>
    </location>
</feature>
<accession>A0A6J3LPQ5</accession>
<reference evidence="2" key="3">
    <citation type="submission" date="2025-08" db="UniProtKB">
        <authorList>
            <consortium name="RefSeq"/>
        </authorList>
    </citation>
    <scope>IDENTIFICATION</scope>
    <source>
        <strain evidence="2">CBS 342.82</strain>
    </source>
</reference>
<dbReference type="OrthoDB" id="271448at2759"/>
<organism evidence="2">
    <name type="scientific">Dissoconium aciculare CBS 342.82</name>
    <dbReference type="NCBI Taxonomy" id="1314786"/>
    <lineage>
        <taxon>Eukaryota</taxon>
        <taxon>Fungi</taxon>
        <taxon>Dikarya</taxon>
        <taxon>Ascomycota</taxon>
        <taxon>Pezizomycotina</taxon>
        <taxon>Dothideomycetes</taxon>
        <taxon>Dothideomycetidae</taxon>
        <taxon>Mycosphaerellales</taxon>
        <taxon>Dissoconiaceae</taxon>
        <taxon>Dissoconium</taxon>
    </lineage>
</organism>
<proteinExistence type="predicted"/>
<name>A0A6J3LPQ5_9PEZI</name>
<protein>
    <submittedName>
        <fullName evidence="2">Uncharacterized protein</fullName>
    </submittedName>
</protein>
<dbReference type="AlphaFoldDB" id="A0A6J3LPQ5"/>
<evidence type="ECO:0000313" key="1">
    <source>
        <dbReference type="Proteomes" id="UP000504637"/>
    </source>
</evidence>
<dbReference type="PANTHER" id="PTHR36578:SF1">
    <property type="entry name" value="APPLE DOMAIN-CONTAINING PROTEIN"/>
    <property type="match status" value="1"/>
</dbReference>
<dbReference type="GeneID" id="54359880"/>
<dbReference type="RefSeq" id="XP_033454886.1">
    <property type="nucleotide sequence ID" value="XM_033602080.1"/>
</dbReference>
<reference evidence="2" key="1">
    <citation type="submission" date="2020-01" db="EMBL/GenBank/DDBJ databases">
        <authorList>
            <consortium name="DOE Joint Genome Institute"/>
            <person name="Haridas S."/>
            <person name="Albert R."/>
            <person name="Binder M."/>
            <person name="Bloem J."/>
            <person name="Labutti K."/>
            <person name="Salamov A."/>
            <person name="Andreopoulos B."/>
            <person name="Baker S.E."/>
            <person name="Barry K."/>
            <person name="Bills G."/>
            <person name="Bluhm B.H."/>
            <person name="Cannon C."/>
            <person name="Castanera R."/>
            <person name="Culley D.E."/>
            <person name="Daum C."/>
            <person name="Ezra D."/>
            <person name="Gonzalez J.B."/>
            <person name="Henrissat B."/>
            <person name="Kuo A."/>
            <person name="Liang C."/>
            <person name="Lipzen A."/>
            <person name="Lutzoni F."/>
            <person name="Magnuson J."/>
            <person name="Mondo S."/>
            <person name="Nolan M."/>
            <person name="Ohm R."/>
            <person name="Pangilinan J."/>
            <person name="Park H.-J."/>
            <person name="Ramirez L."/>
            <person name="Alfaro M."/>
            <person name="Sun H."/>
            <person name="Tritt A."/>
            <person name="Yoshinaga Y."/>
            <person name="Zwiers L.-H."/>
            <person name="Turgeon B.G."/>
            <person name="Goodwin S.B."/>
            <person name="Spatafora J.W."/>
            <person name="Crous P.W."/>
            <person name="Grigoriev I.V."/>
        </authorList>
    </citation>
    <scope>NUCLEOTIDE SEQUENCE</scope>
    <source>
        <strain evidence="2">CBS 342.82</strain>
    </source>
</reference>
<sequence>FKADSKIASTALNAATPAGYLNNFKNAPGANNAYAYLGYAVVNKGRTGYDTQWCANKCSSISGCLSFNIYFERDPIIEPGTGCRNPDAFANIKCSFWGTGLDSKTAVNYGQWQADFQVAVAGSNAYTSATLGGPVGPYTTVQKLDTAIVNAPLRDCTNTWSYLGYKLYQSGPYDPSLCAAACDTQTEYNAEHPASGKAPVVCSGFGSYILTMTNKTASYQQGQMCTLYTVNVDKQYAVNKVAYNDGIGAKYTYSLSYFYSRADRQPVCGQ</sequence>
<reference evidence="2" key="2">
    <citation type="submission" date="2020-04" db="EMBL/GenBank/DDBJ databases">
        <authorList>
            <consortium name="NCBI Genome Project"/>
        </authorList>
    </citation>
    <scope>NUCLEOTIDE SEQUENCE</scope>
    <source>
        <strain evidence="2">CBS 342.82</strain>
    </source>
</reference>
<evidence type="ECO:0000313" key="2">
    <source>
        <dbReference type="RefSeq" id="XP_033454886.1"/>
    </source>
</evidence>
<dbReference type="Proteomes" id="UP000504637">
    <property type="component" value="Unplaced"/>
</dbReference>
<keyword evidence="1" id="KW-1185">Reference proteome</keyword>
<gene>
    <name evidence="2" type="ORF">K489DRAFT_328708</name>
</gene>
<dbReference type="PANTHER" id="PTHR36578">
    <property type="entry name" value="CHROMOSOME 15, WHOLE GENOME SHOTGUN SEQUENCE"/>
    <property type="match status" value="1"/>
</dbReference>